<evidence type="ECO:0000256" key="1">
    <source>
        <dbReference type="SAM" id="MobiDB-lite"/>
    </source>
</evidence>
<organism evidence="2 3">
    <name type="scientific">Nephila pilipes</name>
    <name type="common">Giant wood spider</name>
    <name type="synonym">Nephila maculata</name>
    <dbReference type="NCBI Taxonomy" id="299642"/>
    <lineage>
        <taxon>Eukaryota</taxon>
        <taxon>Metazoa</taxon>
        <taxon>Ecdysozoa</taxon>
        <taxon>Arthropoda</taxon>
        <taxon>Chelicerata</taxon>
        <taxon>Arachnida</taxon>
        <taxon>Araneae</taxon>
        <taxon>Araneomorphae</taxon>
        <taxon>Entelegynae</taxon>
        <taxon>Araneoidea</taxon>
        <taxon>Nephilidae</taxon>
        <taxon>Nephila</taxon>
    </lineage>
</organism>
<reference evidence="2" key="1">
    <citation type="submission" date="2020-08" db="EMBL/GenBank/DDBJ databases">
        <title>Multicomponent nature underlies the extraordinary mechanical properties of spider dragline silk.</title>
        <authorList>
            <person name="Kono N."/>
            <person name="Nakamura H."/>
            <person name="Mori M."/>
            <person name="Yoshida Y."/>
            <person name="Ohtoshi R."/>
            <person name="Malay A.D."/>
            <person name="Moran D.A.P."/>
            <person name="Tomita M."/>
            <person name="Numata K."/>
            <person name="Arakawa K."/>
        </authorList>
    </citation>
    <scope>NUCLEOTIDE SEQUENCE</scope>
</reference>
<feature type="compositionally biased region" description="Basic and acidic residues" evidence="1">
    <location>
        <begin position="80"/>
        <end position="101"/>
    </location>
</feature>
<proteinExistence type="predicted"/>
<evidence type="ECO:0000313" key="2">
    <source>
        <dbReference type="EMBL" id="GFT37528.1"/>
    </source>
</evidence>
<name>A0A8X6TN62_NEPPI</name>
<dbReference type="Proteomes" id="UP000887013">
    <property type="component" value="Unassembled WGS sequence"/>
</dbReference>
<sequence length="101" mass="11587">MSTSGFHQFEGFGVNCLIFIISPANTHCLHTLTQGIRQVLLPESRRSRIKENESDIDMPVPIQSEPMFCPHNRIPMNQTKETETQRDSLEMRSGRAESRKD</sequence>
<keyword evidence="3" id="KW-1185">Reference proteome</keyword>
<protein>
    <submittedName>
        <fullName evidence="2">Uncharacterized protein</fullName>
    </submittedName>
</protein>
<accession>A0A8X6TN62</accession>
<dbReference type="EMBL" id="BMAW01014115">
    <property type="protein sequence ID" value="GFT37528.1"/>
    <property type="molecule type" value="Genomic_DNA"/>
</dbReference>
<comment type="caution">
    <text evidence="2">The sequence shown here is derived from an EMBL/GenBank/DDBJ whole genome shotgun (WGS) entry which is preliminary data.</text>
</comment>
<dbReference type="AlphaFoldDB" id="A0A8X6TN62"/>
<feature type="region of interest" description="Disordered" evidence="1">
    <location>
        <begin position="50"/>
        <end position="101"/>
    </location>
</feature>
<gene>
    <name evidence="2" type="ORF">NPIL_514031</name>
</gene>
<evidence type="ECO:0000313" key="3">
    <source>
        <dbReference type="Proteomes" id="UP000887013"/>
    </source>
</evidence>